<keyword evidence="3" id="KW-1185">Reference proteome</keyword>
<protein>
    <recommendedName>
        <fullName evidence="1">Serine aminopeptidase S33 domain-containing protein</fullName>
    </recommendedName>
</protein>
<accession>A0AAF0WQE8</accession>
<evidence type="ECO:0000259" key="1">
    <source>
        <dbReference type="Pfam" id="PF12146"/>
    </source>
</evidence>
<dbReference type="Gene3D" id="3.40.50.1820">
    <property type="entry name" value="alpha/beta hydrolase"/>
    <property type="match status" value="1"/>
</dbReference>
<gene>
    <name evidence="2" type="ORF">DCAR_0313530</name>
</gene>
<evidence type="ECO:0000313" key="2">
    <source>
        <dbReference type="EMBL" id="WOG94237.1"/>
    </source>
</evidence>
<reference evidence="2" key="2">
    <citation type="submission" date="2022-03" db="EMBL/GenBank/DDBJ databases">
        <title>Draft title - Genomic analysis of global carrot germplasm unveils the trajectory of domestication and the origin of high carotenoid orange carrot.</title>
        <authorList>
            <person name="Iorizzo M."/>
            <person name="Ellison S."/>
            <person name="Senalik D."/>
            <person name="Macko-Podgorni A."/>
            <person name="Grzebelus D."/>
            <person name="Bostan H."/>
            <person name="Rolling W."/>
            <person name="Curaba J."/>
            <person name="Simon P."/>
        </authorList>
    </citation>
    <scope>NUCLEOTIDE SEQUENCE</scope>
    <source>
        <tissue evidence="2">Leaf</tissue>
    </source>
</reference>
<organism evidence="2 3">
    <name type="scientific">Daucus carota subsp. sativus</name>
    <name type="common">Carrot</name>
    <dbReference type="NCBI Taxonomy" id="79200"/>
    <lineage>
        <taxon>Eukaryota</taxon>
        <taxon>Viridiplantae</taxon>
        <taxon>Streptophyta</taxon>
        <taxon>Embryophyta</taxon>
        <taxon>Tracheophyta</taxon>
        <taxon>Spermatophyta</taxon>
        <taxon>Magnoliopsida</taxon>
        <taxon>eudicotyledons</taxon>
        <taxon>Gunneridae</taxon>
        <taxon>Pentapetalae</taxon>
        <taxon>asterids</taxon>
        <taxon>campanulids</taxon>
        <taxon>Apiales</taxon>
        <taxon>Apiaceae</taxon>
        <taxon>Apioideae</taxon>
        <taxon>Scandiceae</taxon>
        <taxon>Daucinae</taxon>
        <taxon>Daucus</taxon>
        <taxon>Daucus sect. Daucus</taxon>
    </lineage>
</organism>
<dbReference type="AlphaFoldDB" id="A0AAF0WQE8"/>
<sequence length="270" mass="30015">MTYSSSTHSEQTPEKQHQRIIVRNNYGEKLVGVLSESGTLEIAVLCHGFQSTKESSTIASIAGALEKEGISVFSFDFAGNGESEGTFEYGNYWREADDLSAVIKHLNGMKRVVTAIVGHSKGGDVVLLYASKYHDINRVVNVSGRYNLERGNEDRLGKDFLQVIQKDGFIDIKNKKGDTQRVTKKSLMERLNTNIHEACLNIDNTCRVLTVHGSDDEVIPVEDAMEFDKIIPNHKLHIVEGANHSYTSHQIELASVVVPFIKDGIEHKDA</sequence>
<dbReference type="PANTHER" id="PTHR42886:SF82">
    <property type="entry name" value="FERULOYL ESTERASE"/>
    <property type="match status" value="1"/>
</dbReference>
<dbReference type="SUPFAM" id="SSF53474">
    <property type="entry name" value="alpha/beta-Hydrolases"/>
    <property type="match status" value="1"/>
</dbReference>
<dbReference type="EMBL" id="CP093345">
    <property type="protein sequence ID" value="WOG94237.1"/>
    <property type="molecule type" value="Genomic_DNA"/>
</dbReference>
<dbReference type="InterPro" id="IPR022742">
    <property type="entry name" value="Hydrolase_4"/>
</dbReference>
<dbReference type="InterPro" id="IPR029058">
    <property type="entry name" value="AB_hydrolase_fold"/>
</dbReference>
<name>A0AAF0WQE8_DAUCS</name>
<reference evidence="2" key="1">
    <citation type="journal article" date="2016" name="Nat. Genet.">
        <title>A high-quality carrot genome assembly provides new insights into carotenoid accumulation and asterid genome evolution.</title>
        <authorList>
            <person name="Iorizzo M."/>
            <person name="Ellison S."/>
            <person name="Senalik D."/>
            <person name="Zeng P."/>
            <person name="Satapoomin P."/>
            <person name="Huang J."/>
            <person name="Bowman M."/>
            <person name="Iovene M."/>
            <person name="Sanseverino W."/>
            <person name="Cavagnaro P."/>
            <person name="Yildiz M."/>
            <person name="Macko-Podgorni A."/>
            <person name="Moranska E."/>
            <person name="Grzebelus E."/>
            <person name="Grzebelus D."/>
            <person name="Ashrafi H."/>
            <person name="Zheng Z."/>
            <person name="Cheng S."/>
            <person name="Spooner D."/>
            <person name="Van Deynze A."/>
            <person name="Simon P."/>
        </authorList>
    </citation>
    <scope>NUCLEOTIDE SEQUENCE</scope>
    <source>
        <tissue evidence="2">Leaf</tissue>
    </source>
</reference>
<dbReference type="Proteomes" id="UP000077755">
    <property type="component" value="Chromosome 3"/>
</dbReference>
<dbReference type="Pfam" id="PF12146">
    <property type="entry name" value="Hydrolase_4"/>
    <property type="match status" value="1"/>
</dbReference>
<feature type="domain" description="Serine aminopeptidase S33" evidence="1">
    <location>
        <begin position="43"/>
        <end position="149"/>
    </location>
</feature>
<dbReference type="PANTHER" id="PTHR42886">
    <property type="entry name" value="RE40534P-RELATED"/>
    <property type="match status" value="1"/>
</dbReference>
<dbReference type="KEGG" id="dcr:108214430"/>
<evidence type="ECO:0000313" key="3">
    <source>
        <dbReference type="Proteomes" id="UP000077755"/>
    </source>
</evidence>
<proteinExistence type="predicted"/>